<evidence type="ECO:0000313" key="1">
    <source>
        <dbReference type="EMBL" id="CEG14798.1"/>
    </source>
</evidence>
<accession>A0A0U5FAT1</accession>
<proteinExistence type="predicted"/>
<dbReference type="RefSeq" id="WP_058958790.1">
    <property type="nucleotide sequence ID" value="NZ_CP020883.1"/>
</dbReference>
<comment type="caution">
    <text evidence="1">The sequence shown here is derived from an EMBL/GenBank/DDBJ whole genome shotgun (WGS) entry which is preliminary data.</text>
</comment>
<dbReference type="Proteomes" id="UP000052230">
    <property type="component" value="Unassembled WGS sequence"/>
</dbReference>
<sequence length="138" mass="15113">MKKPPKVLRTRAAGADHQVVTVAGGKHAYRRKPCKDCPWRVDATGAFPPEAFRHSAETAYDMSQYTFACHQAGAERSMTCAGFLLRGAQHNLSVRLGFIQGRYGDDVADGGHELHADYRTMAIANGVDPDDPVLEPCR</sequence>
<dbReference type="EMBL" id="CCXZ01000025">
    <property type="protein sequence ID" value="CEG14798.1"/>
    <property type="molecule type" value="Genomic_DNA"/>
</dbReference>
<gene>
    <name evidence="1" type="ORF">XAC3562_1200121</name>
</gene>
<organism evidence="1 2">
    <name type="scientific">Xanthomonas citri pv. citri</name>
    <dbReference type="NCBI Taxonomy" id="611301"/>
    <lineage>
        <taxon>Bacteria</taxon>
        <taxon>Pseudomonadati</taxon>
        <taxon>Pseudomonadota</taxon>
        <taxon>Gammaproteobacteria</taxon>
        <taxon>Lysobacterales</taxon>
        <taxon>Lysobacteraceae</taxon>
        <taxon>Xanthomonas</taxon>
    </lineage>
</organism>
<keyword evidence="2" id="KW-1185">Reference proteome</keyword>
<dbReference type="Pfam" id="PF19800">
    <property type="entry name" value="DUF6283"/>
    <property type="match status" value="1"/>
</dbReference>
<evidence type="ECO:0000313" key="2">
    <source>
        <dbReference type="Proteomes" id="UP000052230"/>
    </source>
</evidence>
<dbReference type="AlphaFoldDB" id="A0A0U5FAT1"/>
<name>A0A0U5FAT1_XANCI</name>
<reference evidence="1 2" key="1">
    <citation type="submission" date="2014-09" db="EMBL/GenBank/DDBJ databases">
        <authorList>
            <person name="Regsiter A."/>
        </authorList>
    </citation>
    <scope>NUCLEOTIDE SEQUENCE [LARGE SCALE GENOMIC DNA]</scope>
</reference>
<dbReference type="InterPro" id="IPR046250">
    <property type="entry name" value="DUF6283"/>
</dbReference>
<protein>
    <submittedName>
        <fullName evidence="1">Uncharacterized protein</fullName>
    </submittedName>
</protein>